<dbReference type="Pfam" id="PF02735">
    <property type="entry name" value="Ku"/>
    <property type="match status" value="1"/>
</dbReference>
<accession>A0A2T1HXR8</accession>
<evidence type="ECO:0000256" key="2">
    <source>
        <dbReference type="HAMAP-Rule" id="MF_01875"/>
    </source>
</evidence>
<dbReference type="NCBIfam" id="TIGR02772">
    <property type="entry name" value="Ku_bact"/>
    <property type="match status" value="1"/>
</dbReference>
<reference evidence="6" key="1">
    <citation type="submission" date="2018-03" db="EMBL/GenBank/DDBJ databases">
        <authorList>
            <person name="Sun L."/>
            <person name="Liu H."/>
            <person name="Chen W."/>
            <person name="Huang K."/>
            <person name="Liu W."/>
            <person name="Gao X."/>
        </authorList>
    </citation>
    <scope>NUCLEOTIDE SEQUENCE [LARGE SCALE GENOMIC DNA]</scope>
    <source>
        <strain evidence="6">SH9</strain>
    </source>
</reference>
<comment type="caution">
    <text evidence="5">The sequence shown here is derived from an EMBL/GenBank/DDBJ whole genome shotgun (WGS) entry which is preliminary data.</text>
</comment>
<name>A0A2T1HXR8_9HYPH</name>
<dbReference type="HAMAP" id="MF_01875">
    <property type="entry name" value="Prokaryotic_Ku"/>
    <property type="match status" value="1"/>
</dbReference>
<dbReference type="PANTHER" id="PTHR41251">
    <property type="entry name" value="NON-HOMOLOGOUS END JOINING PROTEIN KU"/>
    <property type="match status" value="1"/>
</dbReference>
<dbReference type="GO" id="GO:0006303">
    <property type="term" value="P:double-strand break repair via nonhomologous end joining"/>
    <property type="evidence" value="ECO:0007669"/>
    <property type="project" value="UniProtKB-UniRule"/>
</dbReference>
<keyword evidence="1 2" id="KW-0238">DNA-binding</keyword>
<dbReference type="PANTHER" id="PTHR41251:SF1">
    <property type="entry name" value="NON-HOMOLOGOUS END JOINING PROTEIN KU"/>
    <property type="match status" value="1"/>
</dbReference>
<proteinExistence type="inferred from homology"/>
<evidence type="ECO:0000256" key="3">
    <source>
        <dbReference type="SAM" id="MobiDB-lite"/>
    </source>
</evidence>
<dbReference type="EMBL" id="PVZS01000003">
    <property type="protein sequence ID" value="PSC06405.1"/>
    <property type="molecule type" value="Genomic_DNA"/>
</dbReference>
<dbReference type="GO" id="GO:0006310">
    <property type="term" value="P:DNA recombination"/>
    <property type="evidence" value="ECO:0007669"/>
    <property type="project" value="UniProtKB-KW"/>
</dbReference>
<dbReference type="SMART" id="SM00559">
    <property type="entry name" value="Ku78"/>
    <property type="match status" value="1"/>
</dbReference>
<dbReference type="SUPFAM" id="SSF100939">
    <property type="entry name" value="SPOC domain-like"/>
    <property type="match status" value="1"/>
</dbReference>
<keyword evidence="2" id="KW-0234">DNA repair</keyword>
<evidence type="ECO:0000313" key="6">
    <source>
        <dbReference type="Proteomes" id="UP000239772"/>
    </source>
</evidence>
<comment type="similarity">
    <text evidence="2">Belongs to the prokaryotic Ku family.</text>
</comment>
<keyword evidence="2" id="KW-0233">DNA recombination</keyword>
<dbReference type="PIRSF" id="PIRSF006493">
    <property type="entry name" value="Prok_Ku"/>
    <property type="match status" value="1"/>
</dbReference>
<feature type="domain" description="Ku" evidence="4">
    <location>
        <begin position="62"/>
        <end position="192"/>
    </location>
</feature>
<dbReference type="InterPro" id="IPR006164">
    <property type="entry name" value="DNA_bd_Ku70/Ku80"/>
</dbReference>
<comment type="function">
    <text evidence="2">With LigD forms a non-homologous end joining (NHEJ) DNA repair enzyme, which repairs dsDNA breaks with reduced fidelity. Binds linear dsDNA with 5'- and 3'- overhangs but not closed circular dsDNA nor ssDNA. Recruits and stimulates the ligase activity of LigD.</text>
</comment>
<evidence type="ECO:0000313" key="5">
    <source>
        <dbReference type="EMBL" id="PSC06405.1"/>
    </source>
</evidence>
<gene>
    <name evidence="2" type="primary">ku</name>
    <name evidence="5" type="ORF">SLNSH_03750</name>
</gene>
<feature type="compositionally biased region" description="Low complexity" evidence="3">
    <location>
        <begin position="292"/>
        <end position="302"/>
    </location>
</feature>
<sequence length="302" mass="33923">MQAQENGMAPRSVWKGYLKLSLVNCAVALYPAVTEARAVHFHRINRKTGNRLRIHLFDEETGQEVEKEDQAKGYEVAKGEMVEVTEEELEDVRIEATHVMEINRFVDRSEVDPLYFDRPYFLAPDDKPSQEAFLVIREAMSRRKLAALSTVVMHQREHIVLLEPRDAGLMATVLRWPYEVRNDDDAFADLPKDSAVAKDLAEVADALVERKMGHFDPAAFRDRYEEALRSLLEAKKAGHKAPAAPNAPAPTKPAGILEALRMSLQQEDKPSARRRPAPSGSKPATPAKRRSAAAPRRAAARR</sequence>
<comment type="subunit">
    <text evidence="2">Homodimer. Interacts with LigD.</text>
</comment>
<keyword evidence="6" id="KW-1185">Reference proteome</keyword>
<evidence type="ECO:0000256" key="1">
    <source>
        <dbReference type="ARBA" id="ARBA00023125"/>
    </source>
</evidence>
<feature type="region of interest" description="Disordered" evidence="3">
    <location>
        <begin position="236"/>
        <end position="302"/>
    </location>
</feature>
<protein>
    <recommendedName>
        <fullName evidence="2">Non-homologous end joining protein Ku</fullName>
    </recommendedName>
</protein>
<dbReference type="Proteomes" id="UP000239772">
    <property type="component" value="Unassembled WGS sequence"/>
</dbReference>
<dbReference type="InterPro" id="IPR009187">
    <property type="entry name" value="Prok_Ku"/>
</dbReference>
<dbReference type="AlphaFoldDB" id="A0A2T1HXR8"/>
<dbReference type="InterPro" id="IPR016194">
    <property type="entry name" value="SPOC-like_C_dom_sf"/>
</dbReference>
<dbReference type="GO" id="GO:0003690">
    <property type="term" value="F:double-stranded DNA binding"/>
    <property type="evidence" value="ECO:0007669"/>
    <property type="project" value="UniProtKB-UniRule"/>
</dbReference>
<evidence type="ECO:0000259" key="4">
    <source>
        <dbReference type="SMART" id="SM00559"/>
    </source>
</evidence>
<keyword evidence="2" id="KW-0227">DNA damage</keyword>
<organism evidence="5 6">
    <name type="scientific">Alsobacter soli</name>
    <dbReference type="NCBI Taxonomy" id="2109933"/>
    <lineage>
        <taxon>Bacteria</taxon>
        <taxon>Pseudomonadati</taxon>
        <taxon>Pseudomonadota</taxon>
        <taxon>Alphaproteobacteria</taxon>
        <taxon>Hyphomicrobiales</taxon>
        <taxon>Alsobacteraceae</taxon>
        <taxon>Alsobacter</taxon>
    </lineage>
</organism>
<dbReference type="Gene3D" id="2.40.290.10">
    <property type="match status" value="1"/>
</dbReference>